<reference evidence="2" key="1">
    <citation type="submission" date="2021-01" db="EMBL/GenBank/DDBJ databases">
        <authorList>
            <person name="Kaushik A."/>
        </authorList>
    </citation>
    <scope>NUCLEOTIDE SEQUENCE</scope>
    <source>
        <strain evidence="2">AG5</strain>
    </source>
</reference>
<dbReference type="Pfam" id="PF12770">
    <property type="entry name" value="CHAT"/>
    <property type="match status" value="1"/>
</dbReference>
<dbReference type="InterPro" id="IPR024983">
    <property type="entry name" value="CHAT_dom"/>
</dbReference>
<dbReference type="Proteomes" id="UP000663827">
    <property type="component" value="Unassembled WGS sequence"/>
</dbReference>
<evidence type="ECO:0000313" key="3">
    <source>
        <dbReference type="Proteomes" id="UP000663827"/>
    </source>
</evidence>
<name>A0A8H3E5Q8_9AGAM</name>
<evidence type="ECO:0000313" key="2">
    <source>
        <dbReference type="EMBL" id="CAE7180503.1"/>
    </source>
</evidence>
<sequence>MVQTLAVDAAYAAILSLEYPLALEWLEKARCNVLHQSLMLRSPLGLLKDSHSSLAIRLQTVADELHHVSSDSRESRVVPSSLVTPEKAGQRHRQLANEYNRLLIQIRVLRGFEDFLRPMRADGLMHASRNGPVVVINCHEEQCDALIVLPGHRTATHLPLPGFSRNTALHARSKIESSLRRLGLRERGVHTRREPGSKDHFASALKSIWDGIVNPVLDYLGYTANSPSGDLPHITWCPTGSVSFLPLHAAGDYNQSGVRSRIFEYVTSSYTPTLTALLTTTPSRLSRDSGVLAIGQAATPGHKPLPGTITELGYVKSHVESKTQYSQLTDIQATPSVVLDAMEKHDWVHLACHAHQNIKDPTKSGFFLHGETEGTEATLDLAAINRRSFKRKGMAFLSACQTATGDETLPDEAVHLASGMLMAGYSSVIATMWSVVDADAPFVADKVYSQLMKEGKLGNGEAGKALHSAVSGLRERVGEKEFGRWVPYIHIGS</sequence>
<comment type="caution">
    <text evidence="2">The sequence shown here is derived from an EMBL/GenBank/DDBJ whole genome shotgun (WGS) entry which is preliminary data.</text>
</comment>
<dbReference type="AlphaFoldDB" id="A0A8H3E5Q8"/>
<accession>A0A8H3E5Q8</accession>
<feature type="domain" description="CHAT" evidence="1">
    <location>
        <begin position="205"/>
        <end position="493"/>
    </location>
</feature>
<dbReference type="EMBL" id="CAJNJQ010002599">
    <property type="protein sequence ID" value="CAE7180503.1"/>
    <property type="molecule type" value="Genomic_DNA"/>
</dbReference>
<organism evidence="2 3">
    <name type="scientific">Rhizoctonia solani</name>
    <dbReference type="NCBI Taxonomy" id="456999"/>
    <lineage>
        <taxon>Eukaryota</taxon>
        <taxon>Fungi</taxon>
        <taxon>Dikarya</taxon>
        <taxon>Basidiomycota</taxon>
        <taxon>Agaricomycotina</taxon>
        <taxon>Agaricomycetes</taxon>
        <taxon>Cantharellales</taxon>
        <taxon>Ceratobasidiaceae</taxon>
        <taxon>Rhizoctonia</taxon>
    </lineage>
</organism>
<gene>
    <name evidence="2" type="ORF">RDB_LOCUS116285</name>
</gene>
<protein>
    <recommendedName>
        <fullName evidence="1">CHAT domain-containing protein</fullName>
    </recommendedName>
</protein>
<proteinExistence type="predicted"/>
<evidence type="ECO:0000259" key="1">
    <source>
        <dbReference type="Pfam" id="PF12770"/>
    </source>
</evidence>